<sequence>MQTTGKNRNTIDKFYTNPSIVDKYIEKFKPYLGNNDLIIEPSAGSGVWTSPLHMYNLIAFDIQPEGEGIQQMNFLDVDLWAFQSNLHFIGNPPFGRQSSLARKFIKHITSCDRTKTIAFILPKSFKKDSYQKTFPANYHLEYQDDVGKDAFLANGKPYDVPCIFQIWVNKGYAREMPEKLEPIGFKFVKKGENPDYSLRRVGVYAGVISKDIEDKSEQSHYFIKVEKKSDLFVVKYQNIIWELNNTVGPNSISKQEFIREINKLTSP</sequence>
<dbReference type="EMBL" id="MN740848">
    <property type="protein sequence ID" value="QHU14982.1"/>
    <property type="molecule type" value="Genomic_DNA"/>
</dbReference>
<reference evidence="1" key="1">
    <citation type="journal article" date="2020" name="Nature">
        <title>Giant virus diversity and host interactions through global metagenomics.</title>
        <authorList>
            <person name="Schulz F."/>
            <person name="Roux S."/>
            <person name="Paez-Espino D."/>
            <person name="Jungbluth S."/>
            <person name="Walsh D.A."/>
            <person name="Denef V.J."/>
            <person name="McMahon K.D."/>
            <person name="Konstantinidis K.T."/>
            <person name="Eloe-Fadrosh E.A."/>
            <person name="Kyrpides N.C."/>
            <person name="Woyke T."/>
        </authorList>
    </citation>
    <scope>NUCLEOTIDE SEQUENCE</scope>
    <source>
        <strain evidence="1">GVMAG-S-1102244-55</strain>
    </source>
</reference>
<accession>A0A6C0KAA9</accession>
<dbReference type="AlphaFoldDB" id="A0A6C0KAA9"/>
<proteinExistence type="predicted"/>
<evidence type="ECO:0008006" key="2">
    <source>
        <dbReference type="Google" id="ProtNLM"/>
    </source>
</evidence>
<protein>
    <recommendedName>
        <fullName evidence="2">Methyltransferase</fullName>
    </recommendedName>
</protein>
<dbReference type="SUPFAM" id="SSF53335">
    <property type="entry name" value="S-adenosyl-L-methionine-dependent methyltransferases"/>
    <property type="match status" value="1"/>
</dbReference>
<name>A0A6C0KAA9_9ZZZZ</name>
<dbReference type="InterPro" id="IPR029063">
    <property type="entry name" value="SAM-dependent_MTases_sf"/>
</dbReference>
<evidence type="ECO:0000313" key="1">
    <source>
        <dbReference type="EMBL" id="QHU14982.1"/>
    </source>
</evidence>
<dbReference type="Gene3D" id="3.40.50.150">
    <property type="entry name" value="Vaccinia Virus protein VP39"/>
    <property type="match status" value="1"/>
</dbReference>
<organism evidence="1">
    <name type="scientific">viral metagenome</name>
    <dbReference type="NCBI Taxonomy" id="1070528"/>
    <lineage>
        <taxon>unclassified sequences</taxon>
        <taxon>metagenomes</taxon>
        <taxon>organismal metagenomes</taxon>
    </lineage>
</organism>